<evidence type="ECO:0000313" key="1">
    <source>
        <dbReference type="EMBL" id="AHB47696.1"/>
    </source>
</evidence>
<sequence length="168" mass="18513">MTSPRESLAAWLRDAHAMEGQAETLLSTQIERLKNYPEALPRLKAHLEETRAQRDALEGCLEKLGESTSSLKDGTMKLAANMQGLMHMMSSDEVLKNALASAAFEQFEAASYKMLVAAARVAGEPEIARTCETLLEQEVAMADWVWSELEPLTEKYLALEAAGAEAKR</sequence>
<dbReference type="AlphaFoldDB" id="V5SAB7"/>
<dbReference type="InterPro" id="IPR009078">
    <property type="entry name" value="Ferritin-like_SF"/>
</dbReference>
<dbReference type="EMBL" id="CP006912">
    <property type="protein sequence ID" value="AHB47696.1"/>
    <property type="molecule type" value="Genomic_DNA"/>
</dbReference>
<dbReference type="Pfam" id="PF05974">
    <property type="entry name" value="DUF892"/>
    <property type="match status" value="1"/>
</dbReference>
<organism evidence="1 2">
    <name type="scientific">Hyphomicrobium nitrativorans NL23</name>
    <dbReference type="NCBI Taxonomy" id="1029756"/>
    <lineage>
        <taxon>Bacteria</taxon>
        <taxon>Pseudomonadati</taxon>
        <taxon>Pseudomonadota</taxon>
        <taxon>Alphaproteobacteria</taxon>
        <taxon>Hyphomicrobiales</taxon>
        <taxon>Hyphomicrobiaceae</taxon>
        <taxon>Hyphomicrobium</taxon>
    </lineage>
</organism>
<name>V5SAB7_9HYPH</name>
<dbReference type="STRING" id="1029756.W911_03575"/>
<dbReference type="HOGENOM" id="CLU_093759_1_0_5"/>
<accession>V5SAB7</accession>
<dbReference type="RefSeq" id="WP_023786129.1">
    <property type="nucleotide sequence ID" value="NC_022997.1"/>
</dbReference>
<dbReference type="KEGG" id="hni:W911_03575"/>
<dbReference type="OrthoDB" id="7273732at2"/>
<evidence type="ECO:0000313" key="2">
    <source>
        <dbReference type="Proteomes" id="UP000018542"/>
    </source>
</evidence>
<dbReference type="Gene3D" id="1.20.1260.10">
    <property type="match status" value="1"/>
</dbReference>
<gene>
    <name evidence="1" type="ORF">W911_03575</name>
</gene>
<dbReference type="SUPFAM" id="SSF47240">
    <property type="entry name" value="Ferritin-like"/>
    <property type="match status" value="1"/>
</dbReference>
<dbReference type="Proteomes" id="UP000018542">
    <property type="component" value="Chromosome"/>
</dbReference>
<reference evidence="1 2" key="1">
    <citation type="journal article" date="2014" name="Genome Announc.">
        <title>Complete Genome Sequence of Hyphomicrobium nitrativorans Strain NL23, a Denitrifying Bacterium Isolated from Biofilm of a Methanol-Fed Denitrification System Treating Seawater at the Montreal Biodome.</title>
        <authorList>
            <person name="Martineau C."/>
            <person name="Villeneuve C."/>
            <person name="Mauffrey F."/>
            <person name="Villemur R."/>
        </authorList>
    </citation>
    <scope>NUCLEOTIDE SEQUENCE [LARGE SCALE GENOMIC DNA]</scope>
    <source>
        <strain evidence="1">NL23</strain>
    </source>
</reference>
<proteinExistence type="predicted"/>
<dbReference type="InterPro" id="IPR012347">
    <property type="entry name" value="Ferritin-like"/>
</dbReference>
<dbReference type="PATRIC" id="fig|1029756.8.peg.747"/>
<keyword evidence="2" id="KW-1185">Reference proteome</keyword>
<protein>
    <submittedName>
        <fullName evidence="1">Uncharacterized protein</fullName>
    </submittedName>
</protein>
<dbReference type="InterPro" id="IPR010287">
    <property type="entry name" value="DUF892_YciF-like"/>
</dbReference>